<dbReference type="InterPro" id="IPR036397">
    <property type="entry name" value="RNaseH_sf"/>
</dbReference>
<evidence type="ECO:0000313" key="1">
    <source>
        <dbReference type="Proteomes" id="UP000046395"/>
    </source>
</evidence>
<dbReference type="InterPro" id="IPR012337">
    <property type="entry name" value="RNaseH-like_sf"/>
</dbReference>
<dbReference type="PANTHER" id="PTHR38681:SF1">
    <property type="entry name" value="RETROVIRUS-RELATED POL POLYPROTEIN FROM TRANSPOSON 412-LIKE PROTEIN"/>
    <property type="match status" value="1"/>
</dbReference>
<dbReference type="AlphaFoldDB" id="A0A5S6QL35"/>
<accession>A0A5S6QL35</accession>
<proteinExistence type="predicted"/>
<dbReference type="PANTHER" id="PTHR38681">
    <property type="entry name" value="RETROVIRUS-RELATED POL POLYPROTEIN FROM TRANSPOSON 412-LIKE PROTEIN-RELATED"/>
    <property type="match status" value="1"/>
</dbReference>
<dbReference type="SUPFAM" id="SSF53098">
    <property type="entry name" value="Ribonuclease H-like"/>
    <property type="match status" value="1"/>
</dbReference>
<dbReference type="Gene3D" id="3.30.420.10">
    <property type="entry name" value="Ribonuclease H-like superfamily/Ribonuclease H"/>
    <property type="match status" value="1"/>
</dbReference>
<keyword evidence="1" id="KW-1185">Reference proteome</keyword>
<evidence type="ECO:0000313" key="2">
    <source>
        <dbReference type="WBParaSite" id="TMUE_2000007884.1"/>
    </source>
</evidence>
<sequence>MYTMPTIKSLPPHENARQNFSGTARPFLSCPCRYSRTIASQSWILLSANNADTVAREFLSAWVSRFGVPAAITTDQGRQFTSDLWRSLSDQLGMNLQFASAHHPQTNAKRWTDSLPLVLLGIRSAVRQDIQHSSAELVYGCALRLPGALFSTEYHLRQHVGLRADEPALHPVYDGPFSVLSRTPKTVTIAHRGKPLTVNIDRIKPALYTEPPISDRNMNVTFSSAVDVVR</sequence>
<organism evidence="1 2">
    <name type="scientific">Trichuris muris</name>
    <name type="common">Mouse whipworm</name>
    <dbReference type="NCBI Taxonomy" id="70415"/>
    <lineage>
        <taxon>Eukaryota</taxon>
        <taxon>Metazoa</taxon>
        <taxon>Ecdysozoa</taxon>
        <taxon>Nematoda</taxon>
        <taxon>Enoplea</taxon>
        <taxon>Dorylaimia</taxon>
        <taxon>Trichinellida</taxon>
        <taxon>Trichuridae</taxon>
        <taxon>Trichuris</taxon>
    </lineage>
</organism>
<dbReference type="STRING" id="70415.A0A5S6QL35"/>
<dbReference type="Proteomes" id="UP000046395">
    <property type="component" value="Unassembled WGS sequence"/>
</dbReference>
<dbReference type="WBParaSite" id="TMUE_2000007884.1">
    <property type="protein sequence ID" value="TMUE_2000007884.1"/>
    <property type="gene ID" value="WBGene00300050"/>
</dbReference>
<reference evidence="2" key="1">
    <citation type="submission" date="2019-12" db="UniProtKB">
        <authorList>
            <consortium name="WormBaseParasite"/>
        </authorList>
    </citation>
    <scope>IDENTIFICATION</scope>
</reference>
<protein>
    <submittedName>
        <fullName evidence="2">Integrase catalytic domain-containing protein</fullName>
    </submittedName>
</protein>
<name>A0A5S6QL35_TRIMR</name>
<dbReference type="GO" id="GO:0003676">
    <property type="term" value="F:nucleic acid binding"/>
    <property type="evidence" value="ECO:0007669"/>
    <property type="project" value="InterPro"/>
</dbReference>